<proteinExistence type="predicted"/>
<evidence type="ECO:0000313" key="2">
    <source>
        <dbReference type="EnsemblProtists" id="EOD23476"/>
    </source>
</evidence>
<reference evidence="2" key="2">
    <citation type="submission" date="2024-10" db="UniProtKB">
        <authorList>
            <consortium name="EnsemblProtists"/>
        </authorList>
    </citation>
    <scope>IDENTIFICATION</scope>
</reference>
<evidence type="ECO:0000313" key="3">
    <source>
        <dbReference type="Proteomes" id="UP000013827"/>
    </source>
</evidence>
<dbReference type="EnsemblProtists" id="EOD23476">
    <property type="protein sequence ID" value="EOD23476"/>
    <property type="gene ID" value="EMIHUDRAFT_368068"/>
</dbReference>
<keyword evidence="3" id="KW-1185">Reference proteome</keyword>
<accession>A0A0D3JIZ1</accession>
<evidence type="ECO:0000256" key="1">
    <source>
        <dbReference type="SAM" id="MobiDB-lite"/>
    </source>
</evidence>
<dbReference type="HOGENOM" id="CLU_1656729_0_0_1"/>
<protein>
    <submittedName>
        <fullName evidence="2">Uncharacterized protein</fullName>
    </submittedName>
</protein>
<dbReference type="KEGG" id="ehx:EMIHUDRAFT_368068"/>
<feature type="compositionally biased region" description="Pro residues" evidence="1">
    <location>
        <begin position="79"/>
        <end position="98"/>
    </location>
</feature>
<feature type="compositionally biased region" description="Polar residues" evidence="1">
    <location>
        <begin position="48"/>
        <end position="61"/>
    </location>
</feature>
<sequence>MPKSSQKRALDGPAQPSPHGGAGFLSARPEPCTLPAPPAEFLKPRLPQRSSAAVESATCTSAPRGLPAAKRQNSKGTNKPPPPSPWQPQPPPPPPAPREPSVAAPQSAECAVGAYASPALRHLHGTLLLATLSGAPSLSTLAPKLTGMLLELPPETVPRHS</sequence>
<dbReference type="GeneID" id="17269029"/>
<dbReference type="PaxDb" id="2903-EOD23476"/>
<dbReference type="RefSeq" id="XP_005775905.1">
    <property type="nucleotide sequence ID" value="XM_005775848.1"/>
</dbReference>
<feature type="region of interest" description="Disordered" evidence="1">
    <location>
        <begin position="1"/>
        <end position="106"/>
    </location>
</feature>
<dbReference type="AlphaFoldDB" id="A0A0D3JIZ1"/>
<reference evidence="3" key="1">
    <citation type="journal article" date="2013" name="Nature">
        <title>Pan genome of the phytoplankton Emiliania underpins its global distribution.</title>
        <authorList>
            <person name="Read B.A."/>
            <person name="Kegel J."/>
            <person name="Klute M.J."/>
            <person name="Kuo A."/>
            <person name="Lefebvre S.C."/>
            <person name="Maumus F."/>
            <person name="Mayer C."/>
            <person name="Miller J."/>
            <person name="Monier A."/>
            <person name="Salamov A."/>
            <person name="Young J."/>
            <person name="Aguilar M."/>
            <person name="Claverie J.M."/>
            <person name="Frickenhaus S."/>
            <person name="Gonzalez K."/>
            <person name="Herman E.K."/>
            <person name="Lin Y.C."/>
            <person name="Napier J."/>
            <person name="Ogata H."/>
            <person name="Sarno A.F."/>
            <person name="Shmutz J."/>
            <person name="Schroeder D."/>
            <person name="de Vargas C."/>
            <person name="Verret F."/>
            <person name="von Dassow P."/>
            <person name="Valentin K."/>
            <person name="Van de Peer Y."/>
            <person name="Wheeler G."/>
            <person name="Dacks J.B."/>
            <person name="Delwiche C.F."/>
            <person name="Dyhrman S.T."/>
            <person name="Glockner G."/>
            <person name="John U."/>
            <person name="Richards T."/>
            <person name="Worden A.Z."/>
            <person name="Zhang X."/>
            <person name="Grigoriev I.V."/>
            <person name="Allen A.E."/>
            <person name="Bidle K."/>
            <person name="Borodovsky M."/>
            <person name="Bowler C."/>
            <person name="Brownlee C."/>
            <person name="Cock J.M."/>
            <person name="Elias M."/>
            <person name="Gladyshev V.N."/>
            <person name="Groth M."/>
            <person name="Guda C."/>
            <person name="Hadaegh A."/>
            <person name="Iglesias-Rodriguez M.D."/>
            <person name="Jenkins J."/>
            <person name="Jones B.M."/>
            <person name="Lawson T."/>
            <person name="Leese F."/>
            <person name="Lindquist E."/>
            <person name="Lobanov A."/>
            <person name="Lomsadze A."/>
            <person name="Malik S.B."/>
            <person name="Marsh M.E."/>
            <person name="Mackinder L."/>
            <person name="Mock T."/>
            <person name="Mueller-Roeber B."/>
            <person name="Pagarete A."/>
            <person name="Parker M."/>
            <person name="Probert I."/>
            <person name="Quesneville H."/>
            <person name="Raines C."/>
            <person name="Rensing S.A."/>
            <person name="Riano-Pachon D.M."/>
            <person name="Richier S."/>
            <person name="Rokitta S."/>
            <person name="Shiraiwa Y."/>
            <person name="Soanes D.M."/>
            <person name="van der Giezen M."/>
            <person name="Wahlund T.M."/>
            <person name="Williams B."/>
            <person name="Wilson W."/>
            <person name="Wolfe G."/>
            <person name="Wurch L.L."/>
        </authorList>
    </citation>
    <scope>NUCLEOTIDE SEQUENCE</scope>
</reference>
<name>A0A0D3JIZ1_EMIH1</name>
<dbReference type="Proteomes" id="UP000013827">
    <property type="component" value="Unassembled WGS sequence"/>
</dbReference>
<organism evidence="2 3">
    <name type="scientific">Emiliania huxleyi (strain CCMP1516)</name>
    <dbReference type="NCBI Taxonomy" id="280463"/>
    <lineage>
        <taxon>Eukaryota</taxon>
        <taxon>Haptista</taxon>
        <taxon>Haptophyta</taxon>
        <taxon>Prymnesiophyceae</taxon>
        <taxon>Isochrysidales</taxon>
        <taxon>Noelaerhabdaceae</taxon>
        <taxon>Emiliania</taxon>
    </lineage>
</organism>